<gene>
    <name evidence="9" type="ORF">BCL93_11329</name>
</gene>
<evidence type="ECO:0000313" key="9">
    <source>
        <dbReference type="EMBL" id="RAR58025.1"/>
    </source>
</evidence>
<dbReference type="EC" id="3.5.1.1" evidence="1"/>
<evidence type="ECO:0000313" key="10">
    <source>
        <dbReference type="Proteomes" id="UP000249700"/>
    </source>
</evidence>
<dbReference type="SUPFAM" id="SSF53774">
    <property type="entry name" value="Glutaminase/Asparaginase"/>
    <property type="match status" value="1"/>
</dbReference>
<dbReference type="InterPro" id="IPR006034">
    <property type="entry name" value="Asparaginase/glutaminase-like"/>
</dbReference>
<feature type="active site" evidence="5">
    <location>
        <position position="97"/>
    </location>
</feature>
<evidence type="ECO:0000256" key="4">
    <source>
        <dbReference type="PIRSR" id="PIRSR001220-2"/>
    </source>
</evidence>
<keyword evidence="2" id="KW-0378">Hydrolase</keyword>
<protein>
    <recommendedName>
        <fullName evidence="1">asparaginase</fullName>
        <ecNumber evidence="1">3.5.1.1</ecNumber>
    </recommendedName>
</protein>
<feature type="binding site" evidence="4">
    <location>
        <begin position="97"/>
        <end position="98"/>
    </location>
    <ligand>
        <name>substrate</name>
    </ligand>
</feature>
<proteinExistence type="predicted"/>
<dbReference type="PIRSF" id="PIRSF001220">
    <property type="entry name" value="L-ASNase_gatD"/>
    <property type="match status" value="1"/>
</dbReference>
<reference evidence="9 10" key="1">
    <citation type="submission" date="2018-06" db="EMBL/GenBank/DDBJ databases">
        <title>Comparative analysis of microorganisms from saline springs in Andes Mountain Range, Colombia.</title>
        <authorList>
            <person name="Rubin E."/>
        </authorList>
    </citation>
    <scope>NUCLEOTIDE SEQUENCE [LARGE SCALE GENOMIC DNA]</scope>
    <source>
        <strain evidence="9 10">USBA-857</strain>
    </source>
</reference>
<dbReference type="PRINTS" id="PR00139">
    <property type="entry name" value="ASNGLNASE"/>
</dbReference>
<dbReference type="FunFam" id="3.40.50.40:FF:000001">
    <property type="entry name" value="L-asparaginase 1"/>
    <property type="match status" value="1"/>
</dbReference>
<dbReference type="RefSeq" id="WP_112056127.1">
    <property type="nucleotide sequence ID" value="NZ_QLSX01000013.1"/>
</dbReference>
<feature type="active site" description="O-isoaspartyl threonine intermediate" evidence="3">
    <location>
        <position position="12"/>
    </location>
</feature>
<dbReference type="PIRSF" id="PIRSF500176">
    <property type="entry name" value="L_ASNase"/>
    <property type="match status" value="1"/>
</dbReference>
<dbReference type="OrthoDB" id="9788068at2"/>
<feature type="domain" description="L-asparaginase N-terminal" evidence="7">
    <location>
        <begin position="3"/>
        <end position="192"/>
    </location>
</feature>
<evidence type="ECO:0000256" key="3">
    <source>
        <dbReference type="PIRSR" id="PIRSR001220-1"/>
    </source>
</evidence>
<dbReference type="AlphaFoldDB" id="A0A328XN95"/>
<dbReference type="CDD" id="cd08963">
    <property type="entry name" value="L-asparaginase_I"/>
    <property type="match status" value="1"/>
</dbReference>
<dbReference type="EMBL" id="QLSX01000013">
    <property type="protein sequence ID" value="RAR58025.1"/>
    <property type="molecule type" value="Genomic_DNA"/>
</dbReference>
<comment type="caution">
    <text evidence="9">The sequence shown here is derived from an EMBL/GenBank/DDBJ whole genome shotgun (WGS) entry which is preliminary data.</text>
</comment>
<evidence type="ECO:0000259" key="8">
    <source>
        <dbReference type="Pfam" id="PF17763"/>
    </source>
</evidence>
<evidence type="ECO:0000256" key="1">
    <source>
        <dbReference type="ARBA" id="ARBA00012920"/>
    </source>
</evidence>
<dbReference type="Pfam" id="PF00710">
    <property type="entry name" value="Asparaginase"/>
    <property type="match status" value="1"/>
</dbReference>
<dbReference type="InterPro" id="IPR027473">
    <property type="entry name" value="L-asparaginase_C"/>
</dbReference>
<feature type="domain" description="Asparaginase/glutaminase C-terminal" evidence="8">
    <location>
        <begin position="235"/>
        <end position="343"/>
    </location>
</feature>
<accession>A0A328XN95</accession>
<organism evidence="9 10">
    <name type="scientific">Onishia taeanensis</name>
    <dbReference type="NCBI Taxonomy" id="284577"/>
    <lineage>
        <taxon>Bacteria</taxon>
        <taxon>Pseudomonadati</taxon>
        <taxon>Pseudomonadota</taxon>
        <taxon>Gammaproteobacteria</taxon>
        <taxon>Oceanospirillales</taxon>
        <taxon>Halomonadaceae</taxon>
        <taxon>Onishia</taxon>
    </lineage>
</organism>
<evidence type="ECO:0000256" key="6">
    <source>
        <dbReference type="SAM" id="MobiDB-lite"/>
    </source>
</evidence>
<dbReference type="InterPro" id="IPR040919">
    <property type="entry name" value="Asparaginase_C"/>
</dbReference>
<dbReference type="PANTHER" id="PTHR11707">
    <property type="entry name" value="L-ASPARAGINASE"/>
    <property type="match status" value="1"/>
</dbReference>
<dbReference type="PANTHER" id="PTHR11707:SF28">
    <property type="entry name" value="60 KDA LYSOPHOSPHOLIPASE"/>
    <property type="match status" value="1"/>
</dbReference>
<dbReference type="InterPro" id="IPR037152">
    <property type="entry name" value="L-asparaginase_N_sf"/>
</dbReference>
<dbReference type="InterPro" id="IPR041725">
    <property type="entry name" value="L-asparaginase_I"/>
</dbReference>
<name>A0A328XN95_9GAMM</name>
<feature type="region of interest" description="Disordered" evidence="6">
    <location>
        <begin position="203"/>
        <end position="225"/>
    </location>
</feature>
<dbReference type="Gene3D" id="3.40.50.1170">
    <property type="entry name" value="L-asparaginase, N-terminal domain"/>
    <property type="match status" value="1"/>
</dbReference>
<dbReference type="SMART" id="SM00870">
    <property type="entry name" value="Asparaginase"/>
    <property type="match status" value="1"/>
</dbReference>
<dbReference type="PROSITE" id="PS51732">
    <property type="entry name" value="ASN_GLN_ASE_3"/>
    <property type="match status" value="1"/>
</dbReference>
<dbReference type="SFLD" id="SFLDS00057">
    <property type="entry name" value="Glutaminase/Asparaginase"/>
    <property type="match status" value="1"/>
</dbReference>
<evidence type="ECO:0000259" key="7">
    <source>
        <dbReference type="Pfam" id="PF00710"/>
    </source>
</evidence>
<dbReference type="Proteomes" id="UP000249700">
    <property type="component" value="Unassembled WGS sequence"/>
</dbReference>
<evidence type="ECO:0000256" key="5">
    <source>
        <dbReference type="PROSITE-ProRule" id="PRU10100"/>
    </source>
</evidence>
<dbReference type="GO" id="GO:0009066">
    <property type="term" value="P:aspartate family amino acid metabolic process"/>
    <property type="evidence" value="ECO:0007669"/>
    <property type="project" value="UniProtKB-ARBA"/>
</dbReference>
<dbReference type="GO" id="GO:0004067">
    <property type="term" value="F:asparaginase activity"/>
    <property type="evidence" value="ECO:0007669"/>
    <property type="project" value="UniProtKB-UniRule"/>
</dbReference>
<sequence length="362" mass="37366">MSRLLILHTGGTICMQPSATGYVPAAGFPDRLAHHLRGSPGTRLGDHGTDALPDYRLIELEPLIDSADLAPADWNRIVAALAEHWHDYQGFIVLHGTDTLAYTASALSFMLGPLDKPVVLTGAQIPLGEPRSDAINNLTTALLMAADPAAPPEVCIAFHDRLLRGNRARKVRSQGFDAFDSPDAPWLGEAGIALSFTPGLALAPGQPEADSRTKGDSAAAFTPDVTPRHFEPGAVAILPVHPGLSAAMLEAVLGDPALKGLVLQTYGVGNPPSLDGALIDRLAQASRAGIAILNVSQCQQGRVVQGAYASGGALNAAGVIAGADLTPEAALTKLQVLIADGLKGGGLRAALATPLRGEMSPG</sequence>
<dbReference type="Pfam" id="PF17763">
    <property type="entry name" value="Asparaginase_C"/>
    <property type="match status" value="1"/>
</dbReference>
<evidence type="ECO:0000256" key="2">
    <source>
        <dbReference type="ARBA" id="ARBA00022801"/>
    </source>
</evidence>
<feature type="binding site" evidence="4">
    <location>
        <position position="66"/>
    </location>
    <ligand>
        <name>substrate</name>
    </ligand>
</feature>
<dbReference type="PROSITE" id="PS00917">
    <property type="entry name" value="ASN_GLN_ASE_2"/>
    <property type="match status" value="1"/>
</dbReference>
<dbReference type="InterPro" id="IPR027475">
    <property type="entry name" value="Asparaginase/glutaminase_AS2"/>
</dbReference>
<dbReference type="InterPro" id="IPR036152">
    <property type="entry name" value="Asp/glu_Ase-like_sf"/>
</dbReference>
<dbReference type="Gene3D" id="3.40.50.40">
    <property type="match status" value="1"/>
</dbReference>
<dbReference type="InterPro" id="IPR027474">
    <property type="entry name" value="L-asparaginase_N"/>
</dbReference>